<keyword evidence="3" id="KW-0227">DNA damage</keyword>
<dbReference type="Gene3D" id="3.30.470.30">
    <property type="entry name" value="DNA ligase/mRNA capping enzyme"/>
    <property type="match status" value="1"/>
</dbReference>
<reference evidence="6" key="1">
    <citation type="submission" date="2023-10" db="EMBL/GenBank/DDBJ databases">
        <authorList>
            <person name="Chen Y."/>
            <person name="Shah S."/>
            <person name="Dougan E. K."/>
            <person name="Thang M."/>
            <person name="Chan C."/>
        </authorList>
    </citation>
    <scope>NUCLEOTIDE SEQUENCE [LARGE SCALE GENOMIC DNA]</scope>
</reference>
<evidence type="ECO:0000256" key="1">
    <source>
        <dbReference type="ARBA" id="ARBA00022598"/>
    </source>
</evidence>
<keyword evidence="2" id="KW-0235">DNA replication</keyword>
<feature type="compositionally biased region" description="Low complexity" evidence="5">
    <location>
        <begin position="261"/>
        <end position="274"/>
    </location>
</feature>
<dbReference type="NCBIfam" id="NF006592">
    <property type="entry name" value="PRK09125.1"/>
    <property type="match status" value="1"/>
</dbReference>
<dbReference type="InterPro" id="IPR050326">
    <property type="entry name" value="NAD_dep_DNA_ligaseB"/>
</dbReference>
<keyword evidence="4" id="KW-0234">DNA repair</keyword>
<name>A0ABN9RY60_9DINO</name>
<evidence type="ECO:0000256" key="4">
    <source>
        <dbReference type="ARBA" id="ARBA00023204"/>
    </source>
</evidence>
<dbReference type="SUPFAM" id="SSF56091">
    <property type="entry name" value="DNA ligase/mRNA capping enzyme, catalytic domain"/>
    <property type="match status" value="1"/>
</dbReference>
<evidence type="ECO:0000256" key="3">
    <source>
        <dbReference type="ARBA" id="ARBA00022763"/>
    </source>
</evidence>
<keyword evidence="7" id="KW-1185">Reference proteome</keyword>
<dbReference type="EMBL" id="CAUYUJ010007808">
    <property type="protein sequence ID" value="CAK0822044.1"/>
    <property type="molecule type" value="Genomic_DNA"/>
</dbReference>
<keyword evidence="1" id="KW-0436">Ligase</keyword>
<organism evidence="6 7">
    <name type="scientific">Prorocentrum cordatum</name>
    <dbReference type="NCBI Taxonomy" id="2364126"/>
    <lineage>
        <taxon>Eukaryota</taxon>
        <taxon>Sar</taxon>
        <taxon>Alveolata</taxon>
        <taxon>Dinophyceae</taxon>
        <taxon>Prorocentrales</taxon>
        <taxon>Prorocentraceae</taxon>
        <taxon>Prorocentrum</taxon>
    </lineage>
</organism>
<feature type="compositionally biased region" description="Basic residues" evidence="5">
    <location>
        <begin position="321"/>
        <end position="331"/>
    </location>
</feature>
<dbReference type="PANTHER" id="PTHR47810:SF1">
    <property type="entry name" value="DNA LIGASE B"/>
    <property type="match status" value="1"/>
</dbReference>
<evidence type="ECO:0000256" key="2">
    <source>
        <dbReference type="ARBA" id="ARBA00022705"/>
    </source>
</evidence>
<dbReference type="CDD" id="cd07896">
    <property type="entry name" value="Adenylation_kDNA_ligase_like"/>
    <property type="match status" value="1"/>
</dbReference>
<dbReference type="Proteomes" id="UP001189429">
    <property type="component" value="Unassembled WGS sequence"/>
</dbReference>
<protein>
    <recommendedName>
        <fullName evidence="8">ATP-dependent DNA ligase family profile domain-containing protein</fullName>
    </recommendedName>
</protein>
<accession>A0ABN9RY60</accession>
<gene>
    <name evidence="6" type="ORF">PCOR1329_LOCUS23157</name>
</gene>
<dbReference type="PANTHER" id="PTHR47810">
    <property type="entry name" value="DNA LIGASE"/>
    <property type="match status" value="1"/>
</dbReference>
<feature type="compositionally biased region" description="Low complexity" evidence="5">
    <location>
        <begin position="283"/>
        <end position="296"/>
    </location>
</feature>
<feature type="region of interest" description="Disordered" evidence="5">
    <location>
        <begin position="261"/>
        <end position="331"/>
    </location>
</feature>
<evidence type="ECO:0000313" key="7">
    <source>
        <dbReference type="Proteomes" id="UP001189429"/>
    </source>
</evidence>
<evidence type="ECO:0000256" key="5">
    <source>
        <dbReference type="SAM" id="MobiDB-lite"/>
    </source>
</evidence>
<sequence>MLAQKWDMKLDPAGWWMSEKLDGVRGYWDGKNFYSRLGNQFPAPDWFKEGLPSTPLDGELWCGRRQFRRCLSIVRNRSSGKLWEYITFLVFDAPSMRAPYEERVAFIKSSVSTDACRYAAPVGIVKCSGREHLSSELKLVDSKGGEGIMLRQAGSAYEHQRSKVLRKVKSVHDEEAKIVGHEGGRGRAGFHCGALTLETPRPIPGRPPLLLRLRPLGRGPARPAGGGHRGDLPLHGAHAREEQAACARTCSGPFPDSCRRAGSLGRRSARGPRAVWPRRRQTTGRASSGGSTASCTRTRRWRACWRRGPRACPRPPPRSPRPARARRGATP</sequence>
<evidence type="ECO:0008006" key="8">
    <source>
        <dbReference type="Google" id="ProtNLM"/>
    </source>
</evidence>
<proteinExistence type="predicted"/>
<feature type="compositionally biased region" description="Basic residues" evidence="5">
    <location>
        <begin position="297"/>
        <end position="309"/>
    </location>
</feature>
<feature type="non-terminal residue" evidence="6">
    <location>
        <position position="331"/>
    </location>
</feature>
<dbReference type="Gene3D" id="3.30.1490.70">
    <property type="match status" value="1"/>
</dbReference>
<comment type="caution">
    <text evidence="6">The sequence shown here is derived from an EMBL/GenBank/DDBJ whole genome shotgun (WGS) entry which is preliminary data.</text>
</comment>
<evidence type="ECO:0000313" key="6">
    <source>
        <dbReference type="EMBL" id="CAK0822044.1"/>
    </source>
</evidence>